<dbReference type="Proteomes" id="UP000238218">
    <property type="component" value="Unassembled WGS sequence"/>
</dbReference>
<comment type="caution">
    <text evidence="2">The sequence shown here is derived from an EMBL/GenBank/DDBJ whole genome shotgun (WGS) entry which is preliminary data.</text>
</comment>
<gene>
    <name evidence="2" type="ORF">C7B81_03030</name>
</gene>
<sequence>MINAYSTLNLGDAAIYSAFRKLLPGAKLVGHVQDERPDPTLGVTFLPNRPTDCGAYISVGGDIFNNSREWFVTKAFLMNLAELRRHSRHTILFGQSIPRSCHGLSFLLLQRYLKRLAAVCVRDAESHQRLCAAGVPARLSYDIAFVLESSPLAEAMARRCLEHLAIDPTQAAVLSVRGFDSMYGHDNDAFVSRMSQLCLELSAAGLRPVVLIQSGAYGSDNDLEVAAAIQARAPATAILNPFADSSAVPSWQLAMALFALVDLVIAVRFHTAVLSLAAGRVPFHLHYSNKGRDLCRRLDLPGCDLASLEPTAVLPAILATRGRAFAHGAVREQVQRDFQWCVDQLPHKP</sequence>
<dbReference type="Pfam" id="PF04230">
    <property type="entry name" value="PS_pyruv_trans"/>
    <property type="match status" value="1"/>
</dbReference>
<dbReference type="PANTHER" id="PTHR36836">
    <property type="entry name" value="COLANIC ACID BIOSYNTHESIS PROTEIN WCAK"/>
    <property type="match status" value="1"/>
</dbReference>
<proteinExistence type="predicted"/>
<dbReference type="PANTHER" id="PTHR36836:SF1">
    <property type="entry name" value="COLANIC ACID BIOSYNTHESIS PROTEIN WCAK"/>
    <property type="match status" value="1"/>
</dbReference>
<evidence type="ECO:0000313" key="2">
    <source>
        <dbReference type="EMBL" id="PSB38934.1"/>
    </source>
</evidence>
<name>A0ABX5FCE1_9CHRO</name>
<dbReference type="InterPro" id="IPR007345">
    <property type="entry name" value="Polysacch_pyruvyl_Trfase"/>
</dbReference>
<keyword evidence="3" id="KW-1185">Reference proteome</keyword>
<dbReference type="EMBL" id="PVWP01000002">
    <property type="protein sequence ID" value="PSB38934.1"/>
    <property type="molecule type" value="Genomic_DNA"/>
</dbReference>
<feature type="domain" description="Polysaccharide pyruvyl transferase" evidence="1">
    <location>
        <begin position="9"/>
        <end position="288"/>
    </location>
</feature>
<evidence type="ECO:0000259" key="1">
    <source>
        <dbReference type="Pfam" id="PF04230"/>
    </source>
</evidence>
<evidence type="ECO:0000313" key="3">
    <source>
        <dbReference type="Proteomes" id="UP000238218"/>
    </source>
</evidence>
<organism evidence="2 3">
    <name type="scientific">Aphanothece cf. minutissima CCALA 015</name>
    <dbReference type="NCBI Taxonomy" id="2107695"/>
    <lineage>
        <taxon>Bacteria</taxon>
        <taxon>Bacillati</taxon>
        <taxon>Cyanobacteriota</taxon>
        <taxon>Cyanophyceae</taxon>
        <taxon>Oscillatoriophycideae</taxon>
        <taxon>Chroococcales</taxon>
        <taxon>Aphanothecaceae</taxon>
        <taxon>Aphanothece</taxon>
    </lineage>
</organism>
<accession>A0ABX5FCE1</accession>
<reference evidence="2 3" key="1">
    <citation type="submission" date="2018-03" db="EMBL/GenBank/DDBJ databases">
        <title>The ancient ancestry and fast evolution of plastids.</title>
        <authorList>
            <person name="Moore K.R."/>
            <person name="Magnabosco C."/>
            <person name="Momper L."/>
            <person name="Gold D.A."/>
            <person name="Bosak T."/>
            <person name="Fournier G.P."/>
        </authorList>
    </citation>
    <scope>NUCLEOTIDE SEQUENCE [LARGE SCALE GENOMIC DNA]</scope>
    <source>
        <strain evidence="2 3">CCALA 015</strain>
    </source>
</reference>
<protein>
    <recommendedName>
        <fullName evidence="1">Polysaccharide pyruvyl transferase domain-containing protein</fullName>
    </recommendedName>
</protein>